<gene>
    <name evidence="2" type="ORF">SPI_05496</name>
</gene>
<dbReference type="Proteomes" id="UP000076874">
    <property type="component" value="Unassembled WGS sequence"/>
</dbReference>
<proteinExistence type="predicted"/>
<dbReference type="EMBL" id="AZHD01000009">
    <property type="protein sequence ID" value="OAA60372.1"/>
    <property type="molecule type" value="Genomic_DNA"/>
</dbReference>
<evidence type="ECO:0000256" key="1">
    <source>
        <dbReference type="SAM" id="MobiDB-lite"/>
    </source>
</evidence>
<sequence>MSLSLCDAAAAGPCVPANTPASAAVVARDVPAYVETTYVAEPVYFYDGDDVYYYDEEGNVFPYCDPASSSAGLCDVVVTPTGCCGPQTPSCTTCTDEPTTTSCTACSSTSSTATTTSCTTTTSSTSCAATTSSTTLSTTRTRASTTPSCTTCTSRTRRPTSTPCSTTRSAPKPRPTGHGGPCRSGRCADRRPAADTSLACWIYCRFGRFGRAAPWLSGNPLWSLEQRCDCSAFDDEESGRDAYGLPEKEGPVYHGPVYGRPVYGDAAYNGPEYDDYADEYDDEDDDDYDDAYNAPAFDAVDSFDALDADTGYDDFDPIDVPRVQDASRASDARTAAEVALPFDESREEFNELCRAACDNGVPEDVPLEQDYDTDGDDGTGRDTSVRVRVYCKNCGLINVTQEYLEPKSRAGRE</sequence>
<comment type="caution">
    <text evidence="2">The sequence shown here is derived from an EMBL/GenBank/DDBJ whole genome shotgun (WGS) entry which is preliminary data.</text>
</comment>
<feature type="region of interest" description="Disordered" evidence="1">
    <location>
        <begin position="363"/>
        <end position="382"/>
    </location>
</feature>
<feature type="compositionally biased region" description="Acidic residues" evidence="1">
    <location>
        <begin position="365"/>
        <end position="377"/>
    </location>
</feature>
<accession>A0A167T9Y3</accession>
<organism evidence="2 3">
    <name type="scientific">Niveomyces insectorum RCEF 264</name>
    <dbReference type="NCBI Taxonomy" id="1081102"/>
    <lineage>
        <taxon>Eukaryota</taxon>
        <taxon>Fungi</taxon>
        <taxon>Dikarya</taxon>
        <taxon>Ascomycota</taxon>
        <taxon>Pezizomycotina</taxon>
        <taxon>Sordariomycetes</taxon>
        <taxon>Hypocreomycetidae</taxon>
        <taxon>Hypocreales</taxon>
        <taxon>Cordycipitaceae</taxon>
        <taxon>Niveomyces</taxon>
    </lineage>
</organism>
<reference evidence="2 3" key="1">
    <citation type="journal article" date="2016" name="Genome Biol. Evol.">
        <title>Divergent and convergent evolution of fungal pathogenicity.</title>
        <authorList>
            <person name="Shang Y."/>
            <person name="Xiao G."/>
            <person name="Zheng P."/>
            <person name="Cen K."/>
            <person name="Zhan S."/>
            <person name="Wang C."/>
        </authorList>
    </citation>
    <scope>NUCLEOTIDE SEQUENCE [LARGE SCALE GENOMIC DNA]</scope>
    <source>
        <strain evidence="2 3">RCEF 264</strain>
    </source>
</reference>
<evidence type="ECO:0000313" key="3">
    <source>
        <dbReference type="Proteomes" id="UP000076874"/>
    </source>
</evidence>
<protein>
    <submittedName>
        <fullName evidence="2">Uncharacterized protein</fullName>
    </submittedName>
</protein>
<dbReference type="AlphaFoldDB" id="A0A167T9Y3"/>
<feature type="region of interest" description="Disordered" evidence="1">
    <location>
        <begin position="138"/>
        <end position="188"/>
    </location>
</feature>
<keyword evidence="3" id="KW-1185">Reference proteome</keyword>
<feature type="compositionally biased region" description="Low complexity" evidence="1">
    <location>
        <begin position="138"/>
        <end position="170"/>
    </location>
</feature>
<name>A0A167T9Y3_9HYPO</name>
<evidence type="ECO:0000313" key="2">
    <source>
        <dbReference type="EMBL" id="OAA60372.1"/>
    </source>
</evidence>